<evidence type="ECO:0000256" key="2">
    <source>
        <dbReference type="ARBA" id="ARBA00004236"/>
    </source>
</evidence>
<keyword evidence="12" id="KW-1133">Transmembrane helix</keyword>
<evidence type="ECO:0000256" key="11">
    <source>
        <dbReference type="SAM" id="MobiDB-lite"/>
    </source>
</evidence>
<evidence type="ECO:0000259" key="13">
    <source>
        <dbReference type="PROSITE" id="PS50109"/>
    </source>
</evidence>
<dbReference type="InterPro" id="IPR005467">
    <property type="entry name" value="His_kinase_dom"/>
</dbReference>
<dbReference type="InterPro" id="IPR036097">
    <property type="entry name" value="HisK_dim/P_sf"/>
</dbReference>
<feature type="domain" description="Histidine kinase" evidence="13">
    <location>
        <begin position="261"/>
        <end position="480"/>
    </location>
</feature>
<dbReference type="Gene3D" id="3.30.565.10">
    <property type="entry name" value="Histidine kinase-like ATPase, C-terminal domain"/>
    <property type="match status" value="1"/>
</dbReference>
<dbReference type="RefSeq" id="WP_173113437.1">
    <property type="nucleotide sequence ID" value="NZ_AP022829.1"/>
</dbReference>
<dbReference type="PROSITE" id="PS51007">
    <property type="entry name" value="CYTC"/>
    <property type="match status" value="1"/>
</dbReference>
<keyword evidence="9" id="KW-0902">Two-component regulatory system</keyword>
<dbReference type="InterPro" id="IPR004358">
    <property type="entry name" value="Sig_transdc_His_kin-like_C"/>
</dbReference>
<dbReference type="Proteomes" id="UP000501727">
    <property type="component" value="Chromosome"/>
</dbReference>
<evidence type="ECO:0000313" key="15">
    <source>
        <dbReference type="EMBL" id="BCA88949.1"/>
    </source>
</evidence>
<keyword evidence="12" id="KW-0472">Membrane</keyword>
<dbReference type="InterPro" id="IPR021796">
    <property type="entry name" value="Tll0287-like_dom"/>
</dbReference>
<protein>
    <recommendedName>
        <fullName evidence="3">histidine kinase</fullName>
        <ecNumber evidence="3">2.7.13.3</ecNumber>
    </recommendedName>
</protein>
<evidence type="ECO:0000313" key="16">
    <source>
        <dbReference type="Proteomes" id="UP000501727"/>
    </source>
</evidence>
<evidence type="ECO:0000256" key="3">
    <source>
        <dbReference type="ARBA" id="ARBA00012438"/>
    </source>
</evidence>
<feature type="region of interest" description="Disordered" evidence="11">
    <location>
        <begin position="465"/>
        <end position="486"/>
    </location>
</feature>
<dbReference type="EC" id="2.7.13.3" evidence="3"/>
<dbReference type="Pfam" id="PF02518">
    <property type="entry name" value="HATPase_c"/>
    <property type="match status" value="1"/>
</dbReference>
<keyword evidence="5" id="KW-0808">Transferase</keyword>
<dbReference type="AlphaFoldDB" id="A0A6F8SL68"/>
<dbReference type="CDD" id="cd00082">
    <property type="entry name" value="HisKA"/>
    <property type="match status" value="1"/>
</dbReference>
<dbReference type="InterPro" id="IPR009056">
    <property type="entry name" value="Cyt_c-like_dom"/>
</dbReference>
<dbReference type="PROSITE" id="PS50109">
    <property type="entry name" value="HIS_KIN"/>
    <property type="match status" value="1"/>
</dbReference>
<dbReference type="SUPFAM" id="SSF47384">
    <property type="entry name" value="Homodimeric domain of signal transducing histidine kinase"/>
    <property type="match status" value="1"/>
</dbReference>
<evidence type="ECO:0000256" key="4">
    <source>
        <dbReference type="ARBA" id="ARBA00022553"/>
    </source>
</evidence>
<dbReference type="GO" id="GO:0009055">
    <property type="term" value="F:electron transfer activity"/>
    <property type="evidence" value="ECO:0007669"/>
    <property type="project" value="InterPro"/>
</dbReference>
<evidence type="ECO:0000256" key="10">
    <source>
        <dbReference type="PROSITE-ProRule" id="PRU00433"/>
    </source>
</evidence>
<dbReference type="InterPro" id="IPR050736">
    <property type="entry name" value="Sensor_HK_Regulatory"/>
</dbReference>
<organism evidence="15 16">
    <name type="scientific">Adlercreutzia hattorii</name>
    <dbReference type="NCBI Taxonomy" id="2707299"/>
    <lineage>
        <taxon>Bacteria</taxon>
        <taxon>Bacillati</taxon>
        <taxon>Actinomycetota</taxon>
        <taxon>Coriobacteriia</taxon>
        <taxon>Eggerthellales</taxon>
        <taxon>Eggerthellaceae</taxon>
        <taxon>Adlercreutzia</taxon>
    </lineage>
</organism>
<dbReference type="GO" id="GO:0000155">
    <property type="term" value="F:phosphorelay sensor kinase activity"/>
    <property type="evidence" value="ECO:0007669"/>
    <property type="project" value="InterPro"/>
</dbReference>
<dbReference type="InterPro" id="IPR003661">
    <property type="entry name" value="HisK_dim/P_dom"/>
</dbReference>
<evidence type="ECO:0000256" key="8">
    <source>
        <dbReference type="ARBA" id="ARBA00023004"/>
    </source>
</evidence>
<dbReference type="Pfam" id="PF00512">
    <property type="entry name" value="HisKA"/>
    <property type="match status" value="1"/>
</dbReference>
<evidence type="ECO:0000256" key="7">
    <source>
        <dbReference type="ARBA" id="ARBA00022777"/>
    </source>
</evidence>
<evidence type="ECO:0000256" key="1">
    <source>
        <dbReference type="ARBA" id="ARBA00000085"/>
    </source>
</evidence>
<keyword evidence="12" id="KW-0812">Transmembrane</keyword>
<evidence type="ECO:0000256" key="12">
    <source>
        <dbReference type="SAM" id="Phobius"/>
    </source>
</evidence>
<comment type="subcellular location">
    <subcellularLocation>
        <location evidence="2">Cell membrane</location>
    </subcellularLocation>
</comment>
<dbReference type="KEGG" id="ahat:ADCFC_15680"/>
<dbReference type="EMBL" id="AP022829">
    <property type="protein sequence ID" value="BCA88949.1"/>
    <property type="molecule type" value="Genomic_DNA"/>
</dbReference>
<sequence length="486" mass="52675">MPSKTRESAVRLRSRFTYLVAAVVVAASTIYVAWSIVVQDAAADQAALLEARTIDLQMQAAWRYIGGIQDEINYDADGSYNFKGIYCATAAKRIAKDFTDSSSDYAIRYVRNNPRNPEDEPDAFETEALQAFRNSGTTEYYGKDVVNGQPVFRYVSLLTVEKSCLSCHGEPAGSRDETGSYREGFKEGGIAGAASIVVPLSAHREEALAKSVLTIAFFSIMLAVTIVLVRWALKKWVIDPADETNARLEEDNAAKTDFLTLVSHELKTPLSSIIAFADIWQSSEKERPPDEQYLVEEVRDNSKVLLGMVNNIIDMARVESGKYKTSAEEVDIVDIMNAVKATADPLAIKKGISLWFEAMPGIPIVLTDWEAVRKILTNLVGNALKFTDAGGSVTVSAKTDAAGTLTVEVSDTGCGIAQEDLALIFDRFGQASSTHPEGEQGSGLGLSLSRQLAAMIGATLEVTSQPGEGSTFSLRFPVSANAPHKD</sequence>
<dbReference type="InterPro" id="IPR036890">
    <property type="entry name" value="HATPase_C_sf"/>
</dbReference>
<gene>
    <name evidence="15" type="ORF">ADCFC_14470</name>
</gene>
<keyword evidence="16" id="KW-1185">Reference proteome</keyword>
<dbReference type="CDD" id="cd16922">
    <property type="entry name" value="HATPase_EvgS-ArcB-TorS-like"/>
    <property type="match status" value="1"/>
</dbReference>
<name>A0A6F8SL68_9ACTN</name>
<dbReference type="GO" id="GO:0005886">
    <property type="term" value="C:plasma membrane"/>
    <property type="evidence" value="ECO:0007669"/>
    <property type="project" value="UniProtKB-SubCell"/>
</dbReference>
<keyword evidence="4" id="KW-0597">Phosphoprotein</keyword>
<dbReference type="GO" id="GO:0020037">
    <property type="term" value="F:heme binding"/>
    <property type="evidence" value="ECO:0007669"/>
    <property type="project" value="InterPro"/>
</dbReference>
<comment type="catalytic activity">
    <reaction evidence="1">
        <text>ATP + protein L-histidine = ADP + protein N-phospho-L-histidine.</text>
        <dbReference type="EC" id="2.7.13.3"/>
    </reaction>
</comment>
<dbReference type="PRINTS" id="PR00344">
    <property type="entry name" value="BCTRLSENSOR"/>
</dbReference>
<evidence type="ECO:0000256" key="5">
    <source>
        <dbReference type="ARBA" id="ARBA00022679"/>
    </source>
</evidence>
<dbReference type="PANTHER" id="PTHR43711:SF26">
    <property type="entry name" value="SENSOR HISTIDINE KINASE RCSC"/>
    <property type="match status" value="1"/>
</dbReference>
<dbReference type="InterPro" id="IPR003594">
    <property type="entry name" value="HATPase_dom"/>
</dbReference>
<dbReference type="GO" id="GO:0046872">
    <property type="term" value="F:metal ion binding"/>
    <property type="evidence" value="ECO:0007669"/>
    <property type="project" value="UniProtKB-KW"/>
</dbReference>
<proteinExistence type="predicted"/>
<keyword evidence="8 10" id="KW-0408">Iron</keyword>
<reference evidence="16" key="2">
    <citation type="submission" date="2020-03" db="EMBL/GenBank/DDBJ databases">
        <title>Complete Genome Sequence of Adlercreutzia sp. strain 8CFCBH1 Producing Equol, Isolated from Healthy Japanese Feces.</title>
        <authorList>
            <person name="Ogata Y."/>
            <person name="Sakamoto M."/>
            <person name="Ohkuma M."/>
            <person name="Hattori M."/>
            <person name="Suda W."/>
        </authorList>
    </citation>
    <scope>NUCLEOTIDE SEQUENCE [LARGE SCALE GENOMIC DNA]</scope>
    <source>
        <strain evidence="16">8CFCBH1</strain>
    </source>
</reference>
<keyword evidence="6 10" id="KW-0479">Metal-binding</keyword>
<evidence type="ECO:0000256" key="6">
    <source>
        <dbReference type="ARBA" id="ARBA00022723"/>
    </source>
</evidence>
<feature type="domain" description="Cytochrome c" evidence="14">
    <location>
        <begin position="143"/>
        <end position="278"/>
    </location>
</feature>
<reference evidence="16" key="1">
    <citation type="journal article" date="2020" name="Microbiol. Resour. Announc.">
        <title>Complete Genome Sequence of Adlercreutzia sp. Strain 8CFCBH1, a Potent Producer of Equol, Isolated from Healthy Japanese Feces.</title>
        <authorList>
            <person name="Ogata Y."/>
            <person name="Sakamoto M."/>
            <person name="Ohkuma M."/>
            <person name="Hattori M."/>
            <person name="Suda W."/>
        </authorList>
    </citation>
    <scope>NUCLEOTIDE SEQUENCE [LARGE SCALE GENOMIC DNA]</scope>
    <source>
        <strain evidence="16">8CFCBH1</strain>
    </source>
</reference>
<dbReference type="Pfam" id="PF11845">
    <property type="entry name" value="Tll0287-like"/>
    <property type="match status" value="1"/>
</dbReference>
<accession>A0A6F8SL68</accession>
<feature type="transmembrane region" description="Helical" evidence="12">
    <location>
        <begin position="16"/>
        <end position="37"/>
    </location>
</feature>
<keyword evidence="10" id="KW-0349">Heme</keyword>
<dbReference type="PANTHER" id="PTHR43711">
    <property type="entry name" value="TWO-COMPONENT HISTIDINE KINASE"/>
    <property type="match status" value="1"/>
</dbReference>
<evidence type="ECO:0000256" key="9">
    <source>
        <dbReference type="ARBA" id="ARBA00023012"/>
    </source>
</evidence>
<dbReference type="SUPFAM" id="SSF55874">
    <property type="entry name" value="ATPase domain of HSP90 chaperone/DNA topoisomerase II/histidine kinase"/>
    <property type="match status" value="1"/>
</dbReference>
<dbReference type="Gene3D" id="1.10.287.130">
    <property type="match status" value="1"/>
</dbReference>
<dbReference type="SMART" id="SM00388">
    <property type="entry name" value="HisKA"/>
    <property type="match status" value="1"/>
</dbReference>
<dbReference type="SMART" id="SM00387">
    <property type="entry name" value="HATPase_c"/>
    <property type="match status" value="1"/>
</dbReference>
<evidence type="ECO:0000259" key="14">
    <source>
        <dbReference type="PROSITE" id="PS51007"/>
    </source>
</evidence>
<keyword evidence="7" id="KW-0418">Kinase</keyword>
<feature type="transmembrane region" description="Helical" evidence="12">
    <location>
        <begin position="212"/>
        <end position="233"/>
    </location>
</feature>